<keyword evidence="2" id="KW-1185">Reference proteome</keyword>
<organism evidence="1 2">
    <name type="scientific">Gemmata massiliana</name>
    <dbReference type="NCBI Taxonomy" id="1210884"/>
    <lineage>
        <taxon>Bacteria</taxon>
        <taxon>Pseudomonadati</taxon>
        <taxon>Planctomycetota</taxon>
        <taxon>Planctomycetia</taxon>
        <taxon>Gemmatales</taxon>
        <taxon>Gemmataceae</taxon>
        <taxon>Gemmata</taxon>
    </lineage>
</organism>
<dbReference type="AlphaFoldDB" id="A0A6P2DI46"/>
<dbReference type="RefSeq" id="WP_162672328.1">
    <property type="nucleotide sequence ID" value="NZ_LR593886.1"/>
</dbReference>
<gene>
    <name evidence="1" type="ORF">SOIL9_79960</name>
</gene>
<dbReference type="Proteomes" id="UP000464178">
    <property type="component" value="Chromosome"/>
</dbReference>
<dbReference type="KEGG" id="gms:SOIL9_79960"/>
<protein>
    <submittedName>
        <fullName evidence="1">Uncharacterized protein</fullName>
    </submittedName>
</protein>
<evidence type="ECO:0000313" key="2">
    <source>
        <dbReference type="Proteomes" id="UP000464178"/>
    </source>
</evidence>
<name>A0A6P2DI46_9BACT</name>
<accession>A0A6P2DI46</accession>
<evidence type="ECO:0000313" key="1">
    <source>
        <dbReference type="EMBL" id="VTS00999.1"/>
    </source>
</evidence>
<sequence>MNVRGSSNSAAPKLGARTEQGLRWALEYKFAYSSTEWNWPYYPDPSGTNAGRYNANNKEFQAADTLEDGPPISAGARDLNSRFGASAWVSSRRLSSR</sequence>
<reference evidence="1 2" key="1">
    <citation type="submission" date="2019-05" db="EMBL/GenBank/DDBJ databases">
        <authorList>
            <consortium name="Science for Life Laboratories"/>
        </authorList>
    </citation>
    <scope>NUCLEOTIDE SEQUENCE [LARGE SCALE GENOMIC DNA]</scope>
    <source>
        <strain evidence="1">Soil9</strain>
    </source>
</reference>
<dbReference type="EMBL" id="LR593886">
    <property type="protein sequence ID" value="VTS00999.1"/>
    <property type="molecule type" value="Genomic_DNA"/>
</dbReference>
<proteinExistence type="predicted"/>